<gene>
    <name evidence="1" type="ORF">INT46_000415</name>
</gene>
<name>A0A8H7VF53_9FUNG</name>
<dbReference type="EMBL" id="JAEPRC010000052">
    <property type="protein sequence ID" value="KAG2212214.1"/>
    <property type="molecule type" value="Genomic_DNA"/>
</dbReference>
<dbReference type="Pfam" id="PF00721">
    <property type="entry name" value="TMV_coat"/>
    <property type="match status" value="1"/>
</dbReference>
<dbReference type="OrthoDB" id="2237965at2759"/>
<accession>A0A8H7VF53</accession>
<evidence type="ECO:0000313" key="1">
    <source>
        <dbReference type="EMBL" id="KAG2212214.1"/>
    </source>
</evidence>
<dbReference type="Proteomes" id="UP000650833">
    <property type="component" value="Unassembled WGS sequence"/>
</dbReference>
<proteinExistence type="predicted"/>
<dbReference type="GO" id="GO:0005198">
    <property type="term" value="F:structural molecule activity"/>
    <property type="evidence" value="ECO:0007669"/>
    <property type="project" value="InterPro"/>
</dbReference>
<comment type="caution">
    <text evidence="1">The sequence shown here is derived from an EMBL/GenBank/DDBJ whole genome shotgun (WGS) entry which is preliminary data.</text>
</comment>
<organism evidence="1 2">
    <name type="scientific">Mucor plumbeus</name>
    <dbReference type="NCBI Taxonomy" id="97098"/>
    <lineage>
        <taxon>Eukaryota</taxon>
        <taxon>Fungi</taxon>
        <taxon>Fungi incertae sedis</taxon>
        <taxon>Mucoromycota</taxon>
        <taxon>Mucoromycotina</taxon>
        <taxon>Mucoromycetes</taxon>
        <taxon>Mucorales</taxon>
        <taxon>Mucorineae</taxon>
        <taxon>Mucoraceae</taxon>
        <taxon>Mucor</taxon>
    </lineage>
</organism>
<dbReference type="AlphaFoldDB" id="A0A8H7VF53"/>
<reference evidence="1" key="1">
    <citation type="submission" date="2020-12" db="EMBL/GenBank/DDBJ databases">
        <title>Metabolic potential, ecology and presence of endohyphal bacteria is reflected in genomic diversity of Mucoromycotina.</title>
        <authorList>
            <person name="Muszewska A."/>
            <person name="Okrasinska A."/>
            <person name="Steczkiewicz K."/>
            <person name="Drgas O."/>
            <person name="Orlowska M."/>
            <person name="Perlinska-Lenart U."/>
            <person name="Aleksandrzak-Piekarczyk T."/>
            <person name="Szatraj K."/>
            <person name="Zielenkiewicz U."/>
            <person name="Pilsyk S."/>
            <person name="Malc E."/>
            <person name="Mieczkowski P."/>
            <person name="Kruszewska J.S."/>
            <person name="Biernat P."/>
            <person name="Pawlowska J."/>
        </authorList>
    </citation>
    <scope>NUCLEOTIDE SEQUENCE</scope>
    <source>
        <strain evidence="1">CBS 226.32</strain>
    </source>
</reference>
<protein>
    <submittedName>
        <fullName evidence="1">Uncharacterized protein</fullName>
    </submittedName>
</protein>
<sequence>MVYINWDSCFPVADLPIPQWYSVQSVAEYLGHLRSYIILDSKKIMNIPLLTSTQIPASETERFQGCFICESIGDWGFNLNKLSWMLVKLNSRPSFRISSMIELKILRLIHDLRKAIESKVNFIDKVSFESRYGLIWKAEKEEEEHDVTKCSNVFCQYYKDTIFYISCLLLGKSIKKSNK</sequence>
<evidence type="ECO:0000313" key="2">
    <source>
        <dbReference type="Proteomes" id="UP000650833"/>
    </source>
</evidence>
<dbReference type="InterPro" id="IPR001337">
    <property type="entry name" value="TMV-like_coat"/>
</dbReference>
<keyword evidence="2" id="KW-1185">Reference proteome</keyword>